<comment type="caution">
    <text evidence="1">The sequence shown here is derived from an EMBL/GenBank/DDBJ whole genome shotgun (WGS) entry which is preliminary data.</text>
</comment>
<organism evidence="1 2">
    <name type="scientific">Dyadobacter chenwenxiniae</name>
    <dbReference type="NCBI Taxonomy" id="2906456"/>
    <lineage>
        <taxon>Bacteria</taxon>
        <taxon>Pseudomonadati</taxon>
        <taxon>Bacteroidota</taxon>
        <taxon>Cytophagia</taxon>
        <taxon>Cytophagales</taxon>
        <taxon>Spirosomataceae</taxon>
        <taxon>Dyadobacter</taxon>
    </lineage>
</organism>
<gene>
    <name evidence="1" type="ORF">LXM26_01535</name>
</gene>
<reference evidence="1" key="1">
    <citation type="submission" date="2021-12" db="EMBL/GenBank/DDBJ databases">
        <title>Novel species in genus Dyadobacter.</title>
        <authorList>
            <person name="Ma C."/>
        </authorList>
    </citation>
    <scope>NUCLEOTIDE SEQUENCE</scope>
    <source>
        <strain evidence="1">LJ419</strain>
    </source>
</reference>
<dbReference type="RefSeq" id="WP_234607579.1">
    <property type="nucleotide sequence ID" value="NZ_CP094997.1"/>
</dbReference>
<evidence type="ECO:0008006" key="3">
    <source>
        <dbReference type="Google" id="ProtNLM"/>
    </source>
</evidence>
<dbReference type="Proteomes" id="UP001139000">
    <property type="component" value="Unassembled WGS sequence"/>
</dbReference>
<sequence>MDIKSNQSTDSRPDGDRILDAPYVFTDIPMYLEQLKNERSWVKNDRNAITIYKSDKITMVLSALKQDAVINNHSIAEGLSFQVLSGELKVETEGRVFYTTPGQMMTFHAGIAHSIQATSDADIIITTFKS</sequence>
<name>A0A9X1TCX4_9BACT</name>
<proteinExistence type="predicted"/>
<dbReference type="EMBL" id="JAJTTC010000001">
    <property type="protein sequence ID" value="MCF0060159.1"/>
    <property type="molecule type" value="Genomic_DNA"/>
</dbReference>
<evidence type="ECO:0000313" key="1">
    <source>
        <dbReference type="EMBL" id="MCF0060159.1"/>
    </source>
</evidence>
<dbReference type="InterPro" id="IPR014710">
    <property type="entry name" value="RmlC-like_jellyroll"/>
</dbReference>
<evidence type="ECO:0000313" key="2">
    <source>
        <dbReference type="Proteomes" id="UP001139000"/>
    </source>
</evidence>
<accession>A0A9X1TCX4</accession>
<keyword evidence="2" id="KW-1185">Reference proteome</keyword>
<dbReference type="SUPFAM" id="SSF51182">
    <property type="entry name" value="RmlC-like cupins"/>
    <property type="match status" value="1"/>
</dbReference>
<dbReference type="InterPro" id="IPR011051">
    <property type="entry name" value="RmlC_Cupin_sf"/>
</dbReference>
<protein>
    <recommendedName>
        <fullName evidence="3">Cupin domain-containing protein</fullName>
    </recommendedName>
</protein>
<dbReference type="AlphaFoldDB" id="A0A9X1TCX4"/>
<dbReference type="Gene3D" id="2.60.120.10">
    <property type="entry name" value="Jelly Rolls"/>
    <property type="match status" value="1"/>
</dbReference>